<dbReference type="AlphaFoldDB" id="A0A6J4QJB0"/>
<evidence type="ECO:0000313" key="2">
    <source>
        <dbReference type="EMBL" id="CAA9446002.1"/>
    </source>
</evidence>
<keyword evidence="1" id="KW-0472">Membrane</keyword>
<keyword evidence="1" id="KW-0812">Transmembrane</keyword>
<feature type="transmembrane region" description="Helical" evidence="1">
    <location>
        <begin position="67"/>
        <end position="88"/>
    </location>
</feature>
<dbReference type="Pfam" id="PF20589">
    <property type="entry name" value="DUF6790"/>
    <property type="match status" value="1"/>
</dbReference>
<reference evidence="2" key="1">
    <citation type="submission" date="2020-02" db="EMBL/GenBank/DDBJ databases">
        <authorList>
            <person name="Meier V. D."/>
        </authorList>
    </citation>
    <scope>NUCLEOTIDE SEQUENCE</scope>
    <source>
        <strain evidence="2">AVDCRST_MAG37</strain>
    </source>
</reference>
<name>A0A6J4QJB0_9ACTN</name>
<evidence type="ECO:0008006" key="3">
    <source>
        <dbReference type="Google" id="ProtNLM"/>
    </source>
</evidence>
<gene>
    <name evidence="2" type="ORF">AVDCRST_MAG37-1827</name>
</gene>
<feature type="transmembrane region" description="Helical" evidence="1">
    <location>
        <begin position="43"/>
        <end position="60"/>
    </location>
</feature>
<protein>
    <recommendedName>
        <fullName evidence="3">Integral membrane protein</fullName>
    </recommendedName>
</protein>
<dbReference type="EMBL" id="CADCVD010000086">
    <property type="protein sequence ID" value="CAA9446002.1"/>
    <property type="molecule type" value="Genomic_DNA"/>
</dbReference>
<sequence>MVLAVVINVGLGAMWGFIGHTLFAAQIAESIGWPAGNPFQTEVAVANLAVGTLGILCYWIRGDFWTATVIATSIWLLGAATIHAVEIIAAGNYNPDNARLIFYLDILSPLLLIALLIYARLSRQPTGQARVRAG</sequence>
<dbReference type="InterPro" id="IPR046740">
    <property type="entry name" value="DUF6790"/>
</dbReference>
<evidence type="ECO:0000256" key="1">
    <source>
        <dbReference type="SAM" id="Phobius"/>
    </source>
</evidence>
<proteinExistence type="predicted"/>
<organism evidence="2">
    <name type="scientific">uncultured Rubrobacteraceae bacterium</name>
    <dbReference type="NCBI Taxonomy" id="349277"/>
    <lineage>
        <taxon>Bacteria</taxon>
        <taxon>Bacillati</taxon>
        <taxon>Actinomycetota</taxon>
        <taxon>Rubrobacteria</taxon>
        <taxon>Rubrobacterales</taxon>
        <taxon>Rubrobacteraceae</taxon>
        <taxon>environmental samples</taxon>
    </lineage>
</organism>
<keyword evidence="1" id="KW-1133">Transmembrane helix</keyword>
<accession>A0A6J4QJB0</accession>
<feature type="transmembrane region" description="Helical" evidence="1">
    <location>
        <begin position="100"/>
        <end position="121"/>
    </location>
</feature>